<dbReference type="InterPro" id="IPR052440">
    <property type="entry name" value="Trans_Reg/Chrom_Remod"/>
</dbReference>
<name>A0ABN7BB49_9HEMI</name>
<feature type="domain" description="PHD-type" evidence="6">
    <location>
        <begin position="751"/>
        <end position="861"/>
    </location>
</feature>
<feature type="compositionally biased region" description="Basic and acidic residues" evidence="5">
    <location>
        <begin position="478"/>
        <end position="490"/>
    </location>
</feature>
<evidence type="ECO:0000313" key="7">
    <source>
        <dbReference type="EMBL" id="BET01622.1"/>
    </source>
</evidence>
<dbReference type="InterPro" id="IPR034732">
    <property type="entry name" value="EPHD"/>
</dbReference>
<dbReference type="PANTHER" id="PTHR14955">
    <property type="entry name" value="RETINOIC ACID INDUCED 1/TRANSCRIPTION FACTOR 20"/>
    <property type="match status" value="1"/>
</dbReference>
<feature type="compositionally biased region" description="Basic and acidic residues" evidence="5">
    <location>
        <begin position="219"/>
        <end position="231"/>
    </location>
</feature>
<feature type="compositionally biased region" description="Basic and acidic residues" evidence="5">
    <location>
        <begin position="512"/>
        <end position="522"/>
    </location>
</feature>
<feature type="compositionally biased region" description="Low complexity" evidence="5">
    <location>
        <begin position="523"/>
        <end position="535"/>
    </location>
</feature>
<evidence type="ECO:0000259" key="6">
    <source>
        <dbReference type="PROSITE" id="PS51805"/>
    </source>
</evidence>
<proteinExistence type="predicted"/>
<reference evidence="7 8" key="1">
    <citation type="submission" date="2023-09" db="EMBL/GenBank/DDBJ databases">
        <title>Nesidiocoris tenuis whole genome shotgun sequence.</title>
        <authorList>
            <person name="Shibata T."/>
            <person name="Shimoda M."/>
            <person name="Kobayashi T."/>
            <person name="Uehara T."/>
        </authorList>
    </citation>
    <scope>NUCLEOTIDE SEQUENCE [LARGE SCALE GENOMIC DNA]</scope>
    <source>
        <strain evidence="7 8">Japan</strain>
    </source>
</reference>
<keyword evidence="3" id="KW-0863">Zinc-finger</keyword>
<feature type="compositionally biased region" description="Polar residues" evidence="5">
    <location>
        <begin position="16"/>
        <end position="28"/>
    </location>
</feature>
<keyword evidence="4" id="KW-0862">Zinc</keyword>
<dbReference type="PROSITE" id="PS51805">
    <property type="entry name" value="EPHD"/>
    <property type="match status" value="1"/>
</dbReference>
<feature type="compositionally biased region" description="Basic and acidic residues" evidence="5">
    <location>
        <begin position="724"/>
        <end position="738"/>
    </location>
</feature>
<organism evidence="7 8">
    <name type="scientific">Nesidiocoris tenuis</name>
    <dbReference type="NCBI Taxonomy" id="355587"/>
    <lineage>
        <taxon>Eukaryota</taxon>
        <taxon>Metazoa</taxon>
        <taxon>Ecdysozoa</taxon>
        <taxon>Arthropoda</taxon>
        <taxon>Hexapoda</taxon>
        <taxon>Insecta</taxon>
        <taxon>Pterygota</taxon>
        <taxon>Neoptera</taxon>
        <taxon>Paraneoptera</taxon>
        <taxon>Hemiptera</taxon>
        <taxon>Heteroptera</taxon>
        <taxon>Panheteroptera</taxon>
        <taxon>Cimicomorpha</taxon>
        <taxon>Miridae</taxon>
        <taxon>Dicyphina</taxon>
        <taxon>Nesidiocoris</taxon>
    </lineage>
</organism>
<feature type="compositionally biased region" description="Pro residues" evidence="5">
    <location>
        <begin position="378"/>
        <end position="409"/>
    </location>
</feature>
<feature type="region of interest" description="Disordered" evidence="5">
    <location>
        <begin position="187"/>
        <end position="459"/>
    </location>
</feature>
<evidence type="ECO:0000313" key="8">
    <source>
        <dbReference type="Proteomes" id="UP001307889"/>
    </source>
</evidence>
<dbReference type="PANTHER" id="PTHR14955:SF4">
    <property type="entry name" value="PHD-TYPE DOMAIN-CONTAINING PROTEIN"/>
    <property type="match status" value="1"/>
</dbReference>
<protein>
    <recommendedName>
        <fullName evidence="6">PHD-type domain-containing protein</fullName>
    </recommendedName>
</protein>
<dbReference type="Gene3D" id="3.30.40.10">
    <property type="entry name" value="Zinc/RING finger domain, C3HC4 (zinc finger)"/>
    <property type="match status" value="1"/>
</dbReference>
<feature type="compositionally biased region" description="Pro residues" evidence="5">
    <location>
        <begin position="344"/>
        <end position="353"/>
    </location>
</feature>
<sequence>MADNPGRSYLPPTVPNPSNLLRRQNPLVSAQAPHNFYPAPQQYHIGAGSGIAGKPYLQMLGSSSPQSEGIDLTARPPGPPEAAHNGGDPINGQVKENSAPGVIVIAPNPSAHSDESVKPTSDPKPESAASGAGPWDWKGVDSFRSGEFNVESRISKTPATVASTFPAPAAAAAAAETMNPAFHHLAKASDPAGFPFEAKGPPPVSVIAPNPLVQPGEPKAAESGRDRRYDPYRPPPDLSKRSSPLGPAPFGPVPAAEAKPSPVHPSVAMPVDQAGIPPFFDRNCPPSVSEGMPSHPVESKVVARSREGGAPMDPTVEPAAAVPAVAPTDPSQLANLGADEPHEPSLPPKPALPGPGFHPQDPLPPSPFSKPSDSASPSPAPEPSVPDPMMAPAPPEPSVPDPSADPAPTPSSASSAKIREKPLAPENVESLLENMFGAGESPLKLPTSEPSSAKPPALTEDKVVAILEDEAPLDVCKSEKEVEVKPKPEPLEVESELEKMFAGIIEPAGDSESSKPKVDVKAEPGTSTGSGEPSSALSDPAATSPKKKRRLPRPRVRKSFDSDSGPSMKRGRKTGKADSPVKAKGVKRPNQERFKDTSNDSHSLGLSSSTRKGPFVRIEGPKDRPKRVRVVNSGAKDEDDRDGGLDKAMVRRKHNAQAESRLKGTGLFPSTLSAKYNSANADITWYCVFCKLRSNCERGLGHEPAGDLYGPYFLTVRNESDEDLKAPKDSDVAVEQKRKGGGRAKSLRAANAAEQFILNMAKKSKKQTSGENPLSGEQEIWVHEKCVLWAPGVYLVGPHLVGLAEAVAAAYVTRCSYCNHFGASLGCVVRNCPARCHYGCAVATRWDMNEETFISRCPNHVKVPVS</sequence>
<feature type="compositionally biased region" description="Low complexity" evidence="5">
    <location>
        <begin position="600"/>
        <end position="609"/>
    </location>
</feature>
<gene>
    <name evidence="7" type="ORF">NTJ_14438</name>
</gene>
<keyword evidence="1" id="KW-0597">Phosphoprotein</keyword>
<feature type="compositionally biased region" description="Low complexity" evidence="5">
    <location>
        <begin position="313"/>
        <end position="330"/>
    </location>
</feature>
<dbReference type="EMBL" id="AP028921">
    <property type="protein sequence ID" value="BET01622.1"/>
    <property type="molecule type" value="Genomic_DNA"/>
</dbReference>
<keyword evidence="8" id="KW-1185">Reference proteome</keyword>
<feature type="compositionally biased region" description="Basic and acidic residues" evidence="5">
    <location>
        <begin position="589"/>
        <end position="599"/>
    </location>
</feature>
<keyword evidence="2" id="KW-0479">Metal-binding</keyword>
<dbReference type="InterPro" id="IPR013083">
    <property type="entry name" value="Znf_RING/FYVE/PHD"/>
</dbReference>
<evidence type="ECO:0000256" key="4">
    <source>
        <dbReference type="ARBA" id="ARBA00022833"/>
    </source>
</evidence>
<dbReference type="Pfam" id="PF13771">
    <property type="entry name" value="zf-HC5HC2H"/>
    <property type="match status" value="1"/>
</dbReference>
<feature type="region of interest" description="Disordered" evidence="5">
    <location>
        <begin position="1"/>
        <end position="139"/>
    </location>
</feature>
<evidence type="ECO:0000256" key="5">
    <source>
        <dbReference type="SAM" id="MobiDB-lite"/>
    </source>
</evidence>
<feature type="region of interest" description="Disordered" evidence="5">
    <location>
        <begin position="478"/>
        <end position="658"/>
    </location>
</feature>
<feature type="compositionally biased region" description="Basic and acidic residues" evidence="5">
    <location>
        <begin position="635"/>
        <end position="649"/>
    </location>
</feature>
<accession>A0ABN7BB49</accession>
<feature type="compositionally biased region" description="Basic and acidic residues" evidence="5">
    <location>
        <begin position="112"/>
        <end position="125"/>
    </location>
</feature>
<feature type="region of interest" description="Disordered" evidence="5">
    <location>
        <begin position="724"/>
        <end position="747"/>
    </location>
</feature>
<evidence type="ECO:0000256" key="1">
    <source>
        <dbReference type="ARBA" id="ARBA00022553"/>
    </source>
</evidence>
<evidence type="ECO:0000256" key="2">
    <source>
        <dbReference type="ARBA" id="ARBA00022723"/>
    </source>
</evidence>
<dbReference type="Proteomes" id="UP001307889">
    <property type="component" value="Chromosome 13"/>
</dbReference>
<feature type="compositionally biased region" description="Basic residues" evidence="5">
    <location>
        <begin position="545"/>
        <end position="557"/>
    </location>
</feature>
<evidence type="ECO:0000256" key="3">
    <source>
        <dbReference type="ARBA" id="ARBA00022771"/>
    </source>
</evidence>